<evidence type="ECO:0000313" key="5">
    <source>
        <dbReference type="Proteomes" id="UP000178606"/>
    </source>
</evidence>
<organism evidence="4 5">
    <name type="scientific">Handelsmanbacteria sp. (strain RIFCSPLOWO2_12_FULL_64_10)</name>
    <dbReference type="NCBI Taxonomy" id="1817868"/>
    <lineage>
        <taxon>Bacteria</taxon>
        <taxon>Candidatus Handelsmaniibacteriota</taxon>
    </lineage>
</organism>
<evidence type="ECO:0000256" key="2">
    <source>
        <dbReference type="ARBA" id="ARBA00023002"/>
    </source>
</evidence>
<dbReference type="Proteomes" id="UP000178606">
    <property type="component" value="Unassembled WGS sequence"/>
</dbReference>
<keyword evidence="2" id="KW-0560">Oxidoreductase</keyword>
<feature type="domain" description="Gfo/Idh/MocA-like oxidoreductase N-terminal" evidence="3">
    <location>
        <begin position="28"/>
        <end position="136"/>
    </location>
</feature>
<reference evidence="4 5" key="1">
    <citation type="journal article" date="2016" name="Nat. Commun.">
        <title>Thousands of microbial genomes shed light on interconnected biogeochemical processes in an aquifer system.</title>
        <authorList>
            <person name="Anantharaman K."/>
            <person name="Brown C.T."/>
            <person name="Hug L.A."/>
            <person name="Sharon I."/>
            <person name="Castelle C.J."/>
            <person name="Probst A.J."/>
            <person name="Thomas B.C."/>
            <person name="Singh A."/>
            <person name="Wilkins M.J."/>
            <person name="Karaoz U."/>
            <person name="Brodie E.L."/>
            <person name="Williams K.H."/>
            <person name="Hubbard S.S."/>
            <person name="Banfield J.F."/>
        </authorList>
    </citation>
    <scope>NUCLEOTIDE SEQUENCE [LARGE SCALE GENOMIC DNA]</scope>
    <source>
        <strain evidence="5">RIFCSPLOWO2_12_FULL_64_10</strain>
    </source>
</reference>
<dbReference type="InterPro" id="IPR000683">
    <property type="entry name" value="Gfo/Idh/MocA-like_OxRdtase_N"/>
</dbReference>
<dbReference type="GO" id="GO:0016491">
    <property type="term" value="F:oxidoreductase activity"/>
    <property type="evidence" value="ECO:0007669"/>
    <property type="project" value="UniProtKB-KW"/>
</dbReference>
<evidence type="ECO:0000313" key="4">
    <source>
        <dbReference type="EMBL" id="OGG46699.1"/>
    </source>
</evidence>
<proteinExistence type="inferred from homology"/>
<evidence type="ECO:0000259" key="3">
    <source>
        <dbReference type="Pfam" id="PF01408"/>
    </source>
</evidence>
<dbReference type="InterPro" id="IPR036291">
    <property type="entry name" value="NAD(P)-bd_dom_sf"/>
</dbReference>
<name>A0A1F6CC06_HANXR</name>
<sequence length="293" mass="31644">MIRLGLVGGAGAYHGRAFSALINGPAEGQASPEGWPKYTAQVEGVRVVSVWDPDRGTAEALARAFGIERVVGRMEDAAEGADGVIVADDMTKRHHFRAKPFLRAGVPTFIDKPLASDVDEATELVDLAVKHGTPMMSASSLRYAKETEDLRGNPGALGKVLAATAVCRGELIYYGIHPLELAVSILGTGACAVHNVGREGQNVVKIDYRDGKSLALIVYAGISYLFQLNLYGDKGWRQVVVTDSAAFYSNLLRKVAEMCVSRQPPIPYAETLEIIKILVAAQKSLYEERKVMI</sequence>
<comment type="caution">
    <text evidence="4">The sequence shown here is derived from an EMBL/GenBank/DDBJ whole genome shotgun (WGS) entry which is preliminary data.</text>
</comment>
<dbReference type="PANTHER" id="PTHR43708:SF5">
    <property type="entry name" value="CONSERVED EXPRESSED OXIDOREDUCTASE (EUROFUNG)-RELATED"/>
    <property type="match status" value="1"/>
</dbReference>
<gene>
    <name evidence="4" type="ORF">A3F84_25195</name>
</gene>
<dbReference type="SUPFAM" id="SSF51735">
    <property type="entry name" value="NAD(P)-binding Rossmann-fold domains"/>
    <property type="match status" value="1"/>
</dbReference>
<protein>
    <recommendedName>
        <fullName evidence="3">Gfo/Idh/MocA-like oxidoreductase N-terminal domain-containing protein</fullName>
    </recommendedName>
</protein>
<dbReference type="Pfam" id="PF01408">
    <property type="entry name" value="GFO_IDH_MocA"/>
    <property type="match status" value="1"/>
</dbReference>
<dbReference type="EMBL" id="MFKF01000288">
    <property type="protein sequence ID" value="OGG46699.1"/>
    <property type="molecule type" value="Genomic_DNA"/>
</dbReference>
<dbReference type="AlphaFoldDB" id="A0A1F6CC06"/>
<evidence type="ECO:0000256" key="1">
    <source>
        <dbReference type="ARBA" id="ARBA00010928"/>
    </source>
</evidence>
<dbReference type="Gene3D" id="3.40.50.720">
    <property type="entry name" value="NAD(P)-binding Rossmann-like Domain"/>
    <property type="match status" value="1"/>
</dbReference>
<dbReference type="InterPro" id="IPR051317">
    <property type="entry name" value="Gfo/Idh/MocA_oxidoreduct"/>
</dbReference>
<accession>A0A1F6CC06</accession>
<comment type="similarity">
    <text evidence="1">Belongs to the Gfo/Idh/MocA family.</text>
</comment>
<dbReference type="GO" id="GO:0000166">
    <property type="term" value="F:nucleotide binding"/>
    <property type="evidence" value="ECO:0007669"/>
    <property type="project" value="InterPro"/>
</dbReference>
<dbReference type="PANTHER" id="PTHR43708">
    <property type="entry name" value="CONSERVED EXPRESSED OXIDOREDUCTASE (EUROFUNG)"/>
    <property type="match status" value="1"/>
</dbReference>